<dbReference type="InterPro" id="IPR050469">
    <property type="entry name" value="Diguanylate_Cyclase"/>
</dbReference>
<accession>A0A4Y6PYZ7</accession>
<dbReference type="PANTHER" id="PTHR45138:SF9">
    <property type="entry name" value="DIGUANYLATE CYCLASE DGCM-RELATED"/>
    <property type="match status" value="1"/>
</dbReference>
<dbReference type="CDD" id="cd01949">
    <property type="entry name" value="GGDEF"/>
    <property type="match status" value="1"/>
</dbReference>
<dbReference type="GO" id="GO:1902201">
    <property type="term" value="P:negative regulation of bacterial-type flagellum-dependent cell motility"/>
    <property type="evidence" value="ECO:0007669"/>
    <property type="project" value="TreeGrafter"/>
</dbReference>
<dbReference type="InterPro" id="IPR011623">
    <property type="entry name" value="7TMR_DISM_rcpt_extracell_dom1"/>
</dbReference>
<dbReference type="SMART" id="SM00267">
    <property type="entry name" value="GGDEF"/>
    <property type="match status" value="1"/>
</dbReference>
<dbReference type="Pfam" id="PF00990">
    <property type="entry name" value="GGDEF"/>
    <property type="match status" value="1"/>
</dbReference>
<feature type="signal peptide" evidence="2">
    <location>
        <begin position="1"/>
        <end position="24"/>
    </location>
</feature>
<evidence type="ECO:0000313" key="4">
    <source>
        <dbReference type="EMBL" id="QDG53460.1"/>
    </source>
</evidence>
<reference evidence="4 5" key="1">
    <citation type="submission" date="2019-06" db="EMBL/GenBank/DDBJ databases">
        <title>Persicimonas caeni gen. nov., sp. nov., a predatory bacterium isolated from solar saltern.</title>
        <authorList>
            <person name="Wang S."/>
        </authorList>
    </citation>
    <scope>NUCLEOTIDE SEQUENCE [LARGE SCALE GENOMIC DNA]</scope>
    <source>
        <strain evidence="4 5">YN101</strain>
    </source>
</reference>
<organism evidence="4 5">
    <name type="scientific">Persicimonas caeni</name>
    <dbReference type="NCBI Taxonomy" id="2292766"/>
    <lineage>
        <taxon>Bacteria</taxon>
        <taxon>Deltaproteobacteria</taxon>
        <taxon>Bradymonadales</taxon>
        <taxon>Bradymonadaceae</taxon>
        <taxon>Persicimonas</taxon>
    </lineage>
</organism>
<dbReference type="RefSeq" id="WP_141199916.1">
    <property type="nucleotide sequence ID" value="NZ_CP041186.1"/>
</dbReference>
<proteinExistence type="predicted"/>
<dbReference type="GO" id="GO:0005886">
    <property type="term" value="C:plasma membrane"/>
    <property type="evidence" value="ECO:0007669"/>
    <property type="project" value="TreeGrafter"/>
</dbReference>
<keyword evidence="1" id="KW-0472">Membrane</keyword>
<feature type="transmembrane region" description="Helical" evidence="1">
    <location>
        <begin position="183"/>
        <end position="209"/>
    </location>
</feature>
<feature type="transmembrane region" description="Helical" evidence="1">
    <location>
        <begin position="366"/>
        <end position="387"/>
    </location>
</feature>
<dbReference type="Pfam" id="PF07695">
    <property type="entry name" value="7TMR-DISM_7TM"/>
    <property type="match status" value="1"/>
</dbReference>
<feature type="chain" id="PRO_5030106721" evidence="2">
    <location>
        <begin position="25"/>
        <end position="560"/>
    </location>
</feature>
<dbReference type="InterPro" id="IPR029787">
    <property type="entry name" value="Nucleotide_cyclase"/>
</dbReference>
<feature type="transmembrane region" description="Helical" evidence="1">
    <location>
        <begin position="247"/>
        <end position="270"/>
    </location>
</feature>
<feature type="transmembrane region" description="Helical" evidence="1">
    <location>
        <begin position="336"/>
        <end position="354"/>
    </location>
</feature>
<dbReference type="EMBL" id="CP041186">
    <property type="protein sequence ID" value="QDG53460.1"/>
    <property type="molecule type" value="Genomic_DNA"/>
</dbReference>
<keyword evidence="2" id="KW-0732">Signal</keyword>
<feature type="transmembrane region" description="Helical" evidence="1">
    <location>
        <begin position="282"/>
        <end position="300"/>
    </location>
</feature>
<gene>
    <name evidence="4" type="ORF">FIV42_22755</name>
</gene>
<sequence length="560" mass="61738">MKTQLVILLVVLGSLLGVVASAAAQPVKLDDPAQTYSLVEHGHFVPDLDGRWTADNIDGLAEAARAAQTGVSEERVRSTERFWLVTSVRNDSQEARWVVSLLVSYLPEVALVVEDEEGERILTRSGESTGLTQILPVVGNAQPVILEPGEVNTLYLLVRARPEPGVDPSELVLRSQPAWSPHAFQLTGFVLLCLGAMIAMSLFSLVIWARFRTTTYLWFSLFAATTSLLWATAYGVVQLFWGASFDISLLNFGANASSLVFCTLFVRRLLETYELSAKVDRTFLVVAAAAASLLVAMFVMPHGLTYTLNALAALLVWVLLVGATVYATVRGSREARLLLVAWGVFLVSAFLTIIEGLGASLPTLQVRLWTIGTTAAGMLLMGLTMGSQMRRLLIEKRSAERDARTDALTDLRNRTAFEFDFRKRAAAYNAGRYAEVMVAFMDLDGLKGINDARGHETGDNLLRTFARLLEREFRDDDRAYRLGGDEFVLLLPARSAPEKGEHKWLQMRLEGIIAEVRASGFPEADVSFGLASLSETGGNRKETLARADARMYKNKRRKRV</sequence>
<dbReference type="SUPFAM" id="SSF55073">
    <property type="entry name" value="Nucleotide cyclase"/>
    <property type="match status" value="1"/>
</dbReference>
<dbReference type="Gene3D" id="3.30.70.270">
    <property type="match status" value="1"/>
</dbReference>
<dbReference type="PROSITE" id="PS50887">
    <property type="entry name" value="GGDEF"/>
    <property type="match status" value="1"/>
</dbReference>
<accession>A0A5B8YAM3</accession>
<keyword evidence="1" id="KW-0812">Transmembrane</keyword>
<dbReference type="NCBIfam" id="TIGR00254">
    <property type="entry name" value="GGDEF"/>
    <property type="match status" value="1"/>
</dbReference>
<dbReference type="InterPro" id="IPR000160">
    <property type="entry name" value="GGDEF_dom"/>
</dbReference>
<protein>
    <submittedName>
        <fullName evidence="4">GGDEF domain-containing protein</fullName>
    </submittedName>
</protein>
<feature type="transmembrane region" description="Helical" evidence="1">
    <location>
        <begin position="216"/>
        <end position="241"/>
    </location>
</feature>
<keyword evidence="5" id="KW-1185">Reference proteome</keyword>
<dbReference type="InterPro" id="IPR043128">
    <property type="entry name" value="Rev_trsase/Diguanyl_cyclase"/>
</dbReference>
<dbReference type="OrthoDB" id="9812034at2"/>
<keyword evidence="1" id="KW-1133">Transmembrane helix</keyword>
<dbReference type="PANTHER" id="PTHR45138">
    <property type="entry name" value="REGULATORY COMPONENTS OF SENSORY TRANSDUCTION SYSTEM"/>
    <property type="match status" value="1"/>
</dbReference>
<evidence type="ECO:0000256" key="1">
    <source>
        <dbReference type="SAM" id="Phobius"/>
    </source>
</evidence>
<evidence type="ECO:0000313" key="5">
    <source>
        <dbReference type="Proteomes" id="UP000315995"/>
    </source>
</evidence>
<feature type="domain" description="GGDEF" evidence="3">
    <location>
        <begin position="434"/>
        <end position="560"/>
    </location>
</feature>
<feature type="transmembrane region" description="Helical" evidence="1">
    <location>
        <begin position="306"/>
        <end position="329"/>
    </location>
</feature>
<dbReference type="AlphaFoldDB" id="A0A4Y6PYZ7"/>
<dbReference type="GO" id="GO:0043709">
    <property type="term" value="P:cell adhesion involved in single-species biofilm formation"/>
    <property type="evidence" value="ECO:0007669"/>
    <property type="project" value="TreeGrafter"/>
</dbReference>
<dbReference type="GO" id="GO:0052621">
    <property type="term" value="F:diguanylate cyclase activity"/>
    <property type="evidence" value="ECO:0007669"/>
    <property type="project" value="TreeGrafter"/>
</dbReference>
<name>A0A4Y6PYZ7_PERCE</name>
<evidence type="ECO:0000259" key="3">
    <source>
        <dbReference type="PROSITE" id="PS50887"/>
    </source>
</evidence>
<dbReference type="Proteomes" id="UP000315995">
    <property type="component" value="Chromosome"/>
</dbReference>
<evidence type="ECO:0000256" key="2">
    <source>
        <dbReference type="SAM" id="SignalP"/>
    </source>
</evidence>